<reference evidence="1 2" key="1">
    <citation type="journal article" date="2011" name="PLoS Genet.">
        <title>Genomic analysis of the necrotrophic fungal pathogens Sclerotinia sclerotiorum and Botrytis cinerea.</title>
        <authorList>
            <person name="Amselem J."/>
            <person name="Cuomo C.A."/>
            <person name="van Kan J.A."/>
            <person name="Viaud M."/>
            <person name="Benito E.P."/>
            <person name="Couloux A."/>
            <person name="Coutinho P.M."/>
            <person name="de Vries R.P."/>
            <person name="Dyer P.S."/>
            <person name="Fillinger S."/>
            <person name="Fournier E."/>
            <person name="Gout L."/>
            <person name="Hahn M."/>
            <person name="Kohn L."/>
            <person name="Lapalu N."/>
            <person name="Plummer K.M."/>
            <person name="Pradier J.M."/>
            <person name="Quevillon E."/>
            <person name="Sharon A."/>
            <person name="Simon A."/>
            <person name="ten Have A."/>
            <person name="Tudzynski B."/>
            <person name="Tudzynski P."/>
            <person name="Wincker P."/>
            <person name="Andrew M."/>
            <person name="Anthouard V."/>
            <person name="Beever R.E."/>
            <person name="Beffa R."/>
            <person name="Benoit I."/>
            <person name="Bouzid O."/>
            <person name="Brault B."/>
            <person name="Chen Z."/>
            <person name="Choquer M."/>
            <person name="Collemare J."/>
            <person name="Cotton P."/>
            <person name="Danchin E.G."/>
            <person name="Da Silva C."/>
            <person name="Gautier A."/>
            <person name="Giraud C."/>
            <person name="Giraud T."/>
            <person name="Gonzalez C."/>
            <person name="Grossetete S."/>
            <person name="Guldener U."/>
            <person name="Henrissat B."/>
            <person name="Howlett B.J."/>
            <person name="Kodira C."/>
            <person name="Kretschmer M."/>
            <person name="Lappartient A."/>
            <person name="Leroch M."/>
            <person name="Levis C."/>
            <person name="Mauceli E."/>
            <person name="Neuveglise C."/>
            <person name="Oeser B."/>
            <person name="Pearson M."/>
            <person name="Poulain J."/>
            <person name="Poussereau N."/>
            <person name="Quesneville H."/>
            <person name="Rascle C."/>
            <person name="Schumacher J."/>
            <person name="Segurens B."/>
            <person name="Sexton A."/>
            <person name="Silva E."/>
            <person name="Sirven C."/>
            <person name="Soanes D.M."/>
            <person name="Talbot N.J."/>
            <person name="Templeton M."/>
            <person name="Yandava C."/>
            <person name="Yarden O."/>
            <person name="Zeng Q."/>
            <person name="Rollins J.A."/>
            <person name="Lebrun M.H."/>
            <person name="Dickman M."/>
        </authorList>
    </citation>
    <scope>NUCLEOTIDE SEQUENCE [LARGE SCALE GENOMIC DNA]</scope>
    <source>
        <strain evidence="1 2">B05.10</strain>
    </source>
</reference>
<keyword evidence="2" id="KW-1185">Reference proteome</keyword>
<dbReference type="RefSeq" id="XP_001551243.1">
    <property type="nucleotide sequence ID" value="XM_001551193.2"/>
</dbReference>
<name>A0A384JZQ8_BOTFB</name>
<proteinExistence type="predicted"/>
<reference evidence="1 2" key="3">
    <citation type="journal article" date="2017" name="Mol. Plant Pathol.">
        <title>A gapless genome sequence of the fungus Botrytis cinerea.</title>
        <authorList>
            <person name="Van Kan J.A."/>
            <person name="Stassen J.H."/>
            <person name="Mosbach A."/>
            <person name="Van Der Lee T.A."/>
            <person name="Faino L."/>
            <person name="Farmer A.D."/>
            <person name="Papasotiriou D.G."/>
            <person name="Zhou S."/>
            <person name="Seidl M.F."/>
            <person name="Cottam E."/>
            <person name="Edel D."/>
            <person name="Hahn M."/>
            <person name="Schwartz D.C."/>
            <person name="Dietrich R.A."/>
            <person name="Widdison S."/>
            <person name="Scalliet G."/>
        </authorList>
    </citation>
    <scope>NUCLEOTIDE SEQUENCE [LARGE SCALE GENOMIC DNA]</scope>
    <source>
        <strain evidence="1 2">B05.10</strain>
    </source>
</reference>
<gene>
    <name evidence="1" type="ORF">BCIN_12g05900</name>
</gene>
<dbReference type="VEuPathDB" id="FungiDB:Bcin12g05900"/>
<protein>
    <submittedName>
        <fullName evidence="1">Uncharacterized protein</fullName>
    </submittedName>
</protein>
<organism evidence="1 2">
    <name type="scientific">Botryotinia fuckeliana (strain B05.10)</name>
    <name type="common">Noble rot fungus</name>
    <name type="synonym">Botrytis cinerea</name>
    <dbReference type="NCBI Taxonomy" id="332648"/>
    <lineage>
        <taxon>Eukaryota</taxon>
        <taxon>Fungi</taxon>
        <taxon>Dikarya</taxon>
        <taxon>Ascomycota</taxon>
        <taxon>Pezizomycotina</taxon>
        <taxon>Leotiomycetes</taxon>
        <taxon>Helotiales</taxon>
        <taxon>Sclerotiniaceae</taxon>
        <taxon>Botrytis</taxon>
    </lineage>
</organism>
<evidence type="ECO:0000313" key="1">
    <source>
        <dbReference type="EMBL" id="ATZ56053.1"/>
    </source>
</evidence>
<sequence>MSTSFDQVDVGASALDECLGIQFEMPRSPHVTLGTQFEIERSGADFDLRDLIKYRPHDVAHNDDSERRALINDEPSDPAAVVFEVSQDLLHVEFGSMRILLREIYYSELQYRRFAYVPYYLLFVYGFAWAQTLLADINEETGILGNDMYNLRSSRQISGVSKIVWRMTLNAALYSGRNYLRPALLAGLGISGLWSVYRAWRLGTIIWCRYSLDALVKKFEAGQLDERDDRALEGLKWNMLWYINIMFC</sequence>
<dbReference type="AlphaFoldDB" id="A0A384JZQ8"/>
<reference evidence="1 2" key="2">
    <citation type="journal article" date="2012" name="Eukaryot. Cell">
        <title>Genome update of Botrytis cinerea strains B05.10 and T4.</title>
        <authorList>
            <person name="Staats M."/>
            <person name="van Kan J.A."/>
        </authorList>
    </citation>
    <scope>NUCLEOTIDE SEQUENCE [LARGE SCALE GENOMIC DNA]</scope>
    <source>
        <strain evidence="1 2">B05.10</strain>
    </source>
</reference>
<dbReference type="Proteomes" id="UP000001798">
    <property type="component" value="Chromosome 12"/>
</dbReference>
<dbReference type="EMBL" id="CP009816">
    <property type="protein sequence ID" value="ATZ56053.1"/>
    <property type="molecule type" value="Genomic_DNA"/>
</dbReference>
<evidence type="ECO:0000313" key="2">
    <source>
        <dbReference type="Proteomes" id="UP000001798"/>
    </source>
</evidence>
<dbReference type="GeneID" id="5431749"/>
<dbReference type="KEGG" id="bfu:BCIN_12g05900"/>
<dbReference type="OrthoDB" id="3562087at2759"/>
<accession>A0A384JZQ8</accession>